<name>A0A8X6L4G3_TRICU</name>
<sequence>MKVTLTFVNSPNKSMRQSSWELGIRRALLQRIMHQLHFKPYRSRLLHDLLEEDLDRRPQFCEITCNQLTEQPNLRSKIIWTDGTCFKLSSLVSRHNSV</sequence>
<gene>
    <name evidence="1" type="ORF">TNCT_398421</name>
</gene>
<protein>
    <submittedName>
        <fullName evidence="1">Uncharacterized protein</fullName>
    </submittedName>
</protein>
<organism evidence="1 2">
    <name type="scientific">Trichonephila clavata</name>
    <name type="common">Joro spider</name>
    <name type="synonym">Nephila clavata</name>
    <dbReference type="NCBI Taxonomy" id="2740835"/>
    <lineage>
        <taxon>Eukaryota</taxon>
        <taxon>Metazoa</taxon>
        <taxon>Ecdysozoa</taxon>
        <taxon>Arthropoda</taxon>
        <taxon>Chelicerata</taxon>
        <taxon>Arachnida</taxon>
        <taxon>Araneae</taxon>
        <taxon>Araneomorphae</taxon>
        <taxon>Entelegynae</taxon>
        <taxon>Araneoidea</taxon>
        <taxon>Nephilidae</taxon>
        <taxon>Trichonephila</taxon>
    </lineage>
</organism>
<proteinExistence type="predicted"/>
<dbReference type="PANTHER" id="PTHR47326:SF1">
    <property type="entry name" value="HTH PSQ-TYPE DOMAIN-CONTAINING PROTEIN"/>
    <property type="match status" value="1"/>
</dbReference>
<comment type="caution">
    <text evidence="1">The sequence shown here is derived from an EMBL/GenBank/DDBJ whole genome shotgun (WGS) entry which is preliminary data.</text>
</comment>
<dbReference type="EMBL" id="BMAO01024405">
    <property type="protein sequence ID" value="GFQ95151.1"/>
    <property type="molecule type" value="Genomic_DNA"/>
</dbReference>
<evidence type="ECO:0000313" key="1">
    <source>
        <dbReference type="EMBL" id="GFQ95151.1"/>
    </source>
</evidence>
<dbReference type="OrthoDB" id="9971063at2759"/>
<evidence type="ECO:0000313" key="2">
    <source>
        <dbReference type="Proteomes" id="UP000887116"/>
    </source>
</evidence>
<dbReference type="PANTHER" id="PTHR47326">
    <property type="entry name" value="TRANSPOSABLE ELEMENT TC3 TRANSPOSASE-LIKE PROTEIN"/>
    <property type="match status" value="1"/>
</dbReference>
<dbReference type="Proteomes" id="UP000887116">
    <property type="component" value="Unassembled WGS sequence"/>
</dbReference>
<reference evidence="1" key="1">
    <citation type="submission" date="2020-07" db="EMBL/GenBank/DDBJ databases">
        <title>Multicomponent nature underlies the extraordinary mechanical properties of spider dragline silk.</title>
        <authorList>
            <person name="Kono N."/>
            <person name="Nakamura H."/>
            <person name="Mori M."/>
            <person name="Yoshida Y."/>
            <person name="Ohtoshi R."/>
            <person name="Malay A.D."/>
            <person name="Moran D.A.P."/>
            <person name="Tomita M."/>
            <person name="Numata K."/>
            <person name="Arakawa K."/>
        </authorList>
    </citation>
    <scope>NUCLEOTIDE SEQUENCE</scope>
</reference>
<dbReference type="AlphaFoldDB" id="A0A8X6L4G3"/>
<keyword evidence="2" id="KW-1185">Reference proteome</keyword>
<accession>A0A8X6L4G3</accession>